<dbReference type="PANTHER" id="PTHR33116">
    <property type="entry name" value="REVERSE TRANSCRIPTASE ZINC-BINDING DOMAIN-CONTAINING PROTEIN-RELATED-RELATED"/>
    <property type="match status" value="1"/>
</dbReference>
<dbReference type="InterPro" id="IPR026960">
    <property type="entry name" value="RVT-Znf"/>
</dbReference>
<accession>A0AAV5JNM3</accession>
<dbReference type="GO" id="GO:0003676">
    <property type="term" value="F:nucleic acid binding"/>
    <property type="evidence" value="ECO:0007669"/>
    <property type="project" value="InterPro"/>
</dbReference>
<evidence type="ECO:0000259" key="2">
    <source>
        <dbReference type="PROSITE" id="PS50878"/>
    </source>
</evidence>
<dbReference type="SUPFAM" id="SSF56219">
    <property type="entry name" value="DNase I-like"/>
    <property type="match status" value="1"/>
</dbReference>
<protein>
    <recommendedName>
        <fullName evidence="2">Reverse transcriptase domain-containing protein</fullName>
    </recommendedName>
</protein>
<proteinExistence type="predicted"/>
<dbReference type="Pfam" id="PF00078">
    <property type="entry name" value="RVT_1"/>
    <property type="match status" value="1"/>
</dbReference>
<feature type="compositionally biased region" description="Basic and acidic residues" evidence="1">
    <location>
        <begin position="39"/>
        <end position="52"/>
    </location>
</feature>
<comment type="caution">
    <text evidence="3">The sequence shown here is derived from an EMBL/GenBank/DDBJ whole genome shotgun (WGS) entry which is preliminary data.</text>
</comment>
<dbReference type="Gene3D" id="3.30.70.330">
    <property type="match status" value="1"/>
</dbReference>
<feature type="domain" description="Reverse transcriptase" evidence="2">
    <location>
        <begin position="1149"/>
        <end position="1427"/>
    </location>
</feature>
<gene>
    <name evidence="3" type="ORF">SLEP1_g23174</name>
</gene>
<reference evidence="3 4" key="1">
    <citation type="journal article" date="2021" name="Commun. Biol.">
        <title>The genome of Shorea leprosula (Dipterocarpaceae) highlights the ecological relevance of drought in aseasonal tropical rainforests.</title>
        <authorList>
            <person name="Ng K.K.S."/>
            <person name="Kobayashi M.J."/>
            <person name="Fawcett J.A."/>
            <person name="Hatakeyama M."/>
            <person name="Paape T."/>
            <person name="Ng C.H."/>
            <person name="Ang C.C."/>
            <person name="Tnah L.H."/>
            <person name="Lee C.T."/>
            <person name="Nishiyama T."/>
            <person name="Sese J."/>
            <person name="O'Brien M.J."/>
            <person name="Copetti D."/>
            <person name="Mohd Noor M.I."/>
            <person name="Ong R.C."/>
            <person name="Putra M."/>
            <person name="Sireger I.Z."/>
            <person name="Indrioko S."/>
            <person name="Kosugi Y."/>
            <person name="Izuno A."/>
            <person name="Isagi Y."/>
            <person name="Lee S.L."/>
            <person name="Shimizu K.K."/>
        </authorList>
    </citation>
    <scope>NUCLEOTIDE SEQUENCE [LARGE SCALE GENOMIC DNA]</scope>
    <source>
        <strain evidence="3">214</strain>
    </source>
</reference>
<dbReference type="SUPFAM" id="SSF56672">
    <property type="entry name" value="DNA/RNA polymerases"/>
    <property type="match status" value="1"/>
</dbReference>
<dbReference type="PANTHER" id="PTHR33116:SF78">
    <property type="entry name" value="OS12G0587133 PROTEIN"/>
    <property type="match status" value="1"/>
</dbReference>
<feature type="region of interest" description="Disordered" evidence="1">
    <location>
        <begin position="430"/>
        <end position="495"/>
    </location>
</feature>
<feature type="region of interest" description="Disordered" evidence="1">
    <location>
        <begin position="739"/>
        <end position="759"/>
    </location>
</feature>
<evidence type="ECO:0000313" key="3">
    <source>
        <dbReference type="EMBL" id="GKV11965.1"/>
    </source>
</evidence>
<dbReference type="InterPro" id="IPR035979">
    <property type="entry name" value="RBD_domain_sf"/>
</dbReference>
<feature type="region of interest" description="Disordered" evidence="1">
    <location>
        <begin position="179"/>
        <end position="235"/>
    </location>
</feature>
<dbReference type="Pfam" id="PF13966">
    <property type="entry name" value="zf-RVT"/>
    <property type="match status" value="1"/>
</dbReference>
<dbReference type="InterPro" id="IPR043502">
    <property type="entry name" value="DNA/RNA_pol_sf"/>
</dbReference>
<feature type="region of interest" description="Disordered" evidence="1">
    <location>
        <begin position="30"/>
        <end position="52"/>
    </location>
</feature>
<dbReference type="CDD" id="cd01650">
    <property type="entry name" value="RT_nLTR_like"/>
    <property type="match status" value="1"/>
</dbReference>
<feature type="region of interest" description="Disordered" evidence="1">
    <location>
        <begin position="587"/>
        <end position="613"/>
    </location>
</feature>
<dbReference type="InterPro" id="IPR012677">
    <property type="entry name" value="Nucleotide-bd_a/b_plait_sf"/>
</dbReference>
<dbReference type="PROSITE" id="PS50878">
    <property type="entry name" value="RT_POL"/>
    <property type="match status" value="1"/>
</dbReference>
<name>A0AAV5JNM3_9ROSI</name>
<dbReference type="SUPFAM" id="SSF54928">
    <property type="entry name" value="RNA-binding domain, RBD"/>
    <property type="match status" value="1"/>
</dbReference>
<sequence length="1907" mass="221475">MDERSRERGRRERIGLRPWDRQKALNRKFGGCSRSRNQRIRDSAERGKARNDQIKSPMLQKDGPYNWGLYKQATSFFFTNCPDDWKYEEMWSTFLKFGRVYVIYSPNRRSRRGSRFGFVRILGVNDKKEMERKLNQIWVRGRKLWVNLPRFDCEKKEVGVKRNYIGRMANVQSRSYAEVVKGPQEKEMTGDQSTQSKVDRDRDRNTVNEAKKNAGQDLQRSHDHRQPGNRRVWKEKGRGDSWAGLEFNNNPEEWDWLEGSYVGIVHSVEMVRNLQEKFYMEGYFSCQVRAMGGKMVLLTGQDKEEVKDLVEMASDWLRRWFEEVRPWTPQMTAKERFVWIRCQGAPLNVWGSDFFTTMGSSWGKFICLDDSTSKKVRFDVARFLISSSIMETINVTREIKINGSLFKLKFSEEENTNCFFSVKQDFMPSFSSESEDHETWSTGSESEMRDEEDGRRKEKLSAGCSTEEDDDDVVRRKSDEERRNEVQSSKRVGDCAEAVGDNLEKIQNSNESVSGRRSKVAAAGQMVKAFGSVIGESKTENYTNKMKPNGSVSRPTLKGENPMAMESINADMAHKETLIESPISDQNRVMSGTENSAEEKGEEEEDAFWKGHESERSRIEDWIGKQLEEINSKNGKRKVRRCSSVYSQPRNRVAPAEKKRGRKKKIVQQVDEGPEPMFMPNQEGKVAGGSIGDSDINNCNRALKKQWQSQLAKEIWDLATQLGAVAENDNEVIQRIEEMEDRDRSSKRSMVNREGEEGGKMDAVDRKICRSLWRSEDLDWVAKSSNGMSGGLICIWDSKMLKKKETIEGDFNAVRRAEERAGCKMVSNEMREFDAFIHNSDLVDLPLIGRKYTWYNSNGNQMSRIDRFLFSEEWVSKWSDLKQWGLRRNVSDHCPIMIKNEQVDWGPKPFRFFDAWLDQPGCKEVIRSAWCDNEVDGWYGFKIKEKLKRTKKALKDWSGKNNREMDERIRNAESVIAAVDEKGEQHQLTESDVELRRNSFIELWKNLKIKERMSQQKSRKQWLKEGDANTKFFHRSIKGRWSKNEINSVRINGEQYTGVEVLKREIAKYFQDLFTEEKWRRPRLDGISFRQITKADNELLTAAFSEQEIKEAIWDCDPSKSPGPDGFNFRFIMSMWDVIKADIVNFVREFQQHGRMVKGSNASFIVLIPKSENPQAIEEFRPISLIGVSYKIIAKLLANRLRKVLPKVIGEQQMAFIEGRHLMDGAVIANEVIDEVKRKKKKGFLFKVDFEKAYDKVCWEFLDYMMTRMGFCATWRKWIQECLESSSVSILVNGSPTNQFPVNKGIRQGDPLSPFLFLIVAEGLNGLVASAVEKGRYKGVEIGSGDVTVTHLQFADDTIFFGDATEDNIRVIKCIMRTFELASGLKINFKKSQLIGVRVDQSWCDKMAFQLCCKEGKLPLRYLGIPIGGNHRRKAMWQPMVESVRRKLASWRGRYLSMGGRITLINSVLSSLPVFLMSTYVIPKGIIHIIDKLRRSFLWGGKGDEKKINWIGWDKVCKKKEEGGLGVRDLRKFNLALMGKWWGRLAENGEGMWKKIIGAKYGKGGGHWQDWIEESREVGSVWWRDVCGINAMDGESIGWLKEGFRVKIGEGNTVSFWWDKWRGEESLANMFPRLYLLATDKTKTCSEMGNRTNGLWEWNLSWRRSLFEWEKEEAKELQNSIQKVQLSQGCMDSWEWIHNKDGQYSTKSAYSILMKEGREAREITTFCRIWNSVLPSKISAFNWQLLLDRIPTKRNLLTRGIIKDNQDCKCGICGEEEEDSKHLFLECSMVRWVWMACAKWWGINVTLGADCWNTFQVAGRELKEKGVREGWDCIWNSLVWTVWLARNQKTFQGKEINREKLLELIQLKSFLWITTKKERYAFTLTDWFLNPVACLKDDCRKRRVPYI</sequence>
<dbReference type="InterPro" id="IPR036691">
    <property type="entry name" value="Endo/exonu/phosph_ase_sf"/>
</dbReference>
<evidence type="ECO:0000256" key="1">
    <source>
        <dbReference type="SAM" id="MobiDB-lite"/>
    </source>
</evidence>
<keyword evidence="4" id="KW-1185">Reference proteome</keyword>
<organism evidence="3 4">
    <name type="scientific">Rubroshorea leprosula</name>
    <dbReference type="NCBI Taxonomy" id="152421"/>
    <lineage>
        <taxon>Eukaryota</taxon>
        <taxon>Viridiplantae</taxon>
        <taxon>Streptophyta</taxon>
        <taxon>Embryophyta</taxon>
        <taxon>Tracheophyta</taxon>
        <taxon>Spermatophyta</taxon>
        <taxon>Magnoliopsida</taxon>
        <taxon>eudicotyledons</taxon>
        <taxon>Gunneridae</taxon>
        <taxon>Pentapetalae</taxon>
        <taxon>rosids</taxon>
        <taxon>malvids</taxon>
        <taxon>Malvales</taxon>
        <taxon>Dipterocarpaceae</taxon>
        <taxon>Rubroshorea</taxon>
    </lineage>
</organism>
<dbReference type="EMBL" id="BPVZ01000035">
    <property type="protein sequence ID" value="GKV11965.1"/>
    <property type="molecule type" value="Genomic_DNA"/>
</dbReference>
<dbReference type="Proteomes" id="UP001054252">
    <property type="component" value="Unassembled WGS sequence"/>
</dbReference>
<dbReference type="Gene3D" id="3.60.10.10">
    <property type="entry name" value="Endonuclease/exonuclease/phosphatase"/>
    <property type="match status" value="1"/>
</dbReference>
<feature type="compositionally biased region" description="Basic and acidic residues" evidence="1">
    <location>
        <begin position="197"/>
        <end position="235"/>
    </location>
</feature>
<dbReference type="InterPro" id="IPR000477">
    <property type="entry name" value="RT_dom"/>
</dbReference>
<feature type="region of interest" description="Disordered" evidence="1">
    <location>
        <begin position="640"/>
        <end position="666"/>
    </location>
</feature>
<feature type="compositionally biased region" description="Basic and acidic residues" evidence="1">
    <location>
        <begin position="473"/>
        <end position="485"/>
    </location>
</feature>
<evidence type="ECO:0000313" key="4">
    <source>
        <dbReference type="Proteomes" id="UP001054252"/>
    </source>
</evidence>